<name>A0A9D3Z0X4_DREPO</name>
<proteinExistence type="predicted"/>
<feature type="chain" id="PRO_5038998200" description="Cadherin domain-containing protein" evidence="3">
    <location>
        <begin position="24"/>
        <end position="295"/>
    </location>
</feature>
<feature type="region of interest" description="Disordered" evidence="1">
    <location>
        <begin position="272"/>
        <end position="295"/>
    </location>
</feature>
<evidence type="ECO:0000313" key="4">
    <source>
        <dbReference type="EMBL" id="KAH3709867.1"/>
    </source>
</evidence>
<sequence length="295" mass="32236">MASLWTGIFFQCLSWNLICRSDGAIVCIPNSYTITAGIRSTVSDVFATLSCSTTSAATLTYSIDESKDGYSYFKMDGSSLMLAHRIDVEDGLNTWPVEIIVSDGNSPDVIVPVTVNTFTSTTTTTTTPPPPGYNWFESDNNTILFGVTMGTIALTTSLCVVLCFRFHRKGTCLPKSCPEYNKCLASFRRQVTCCPLPTGGAKRKPEEPDDEVDDTVYEEVFPAGPKPDEQPKKAKQKVIDDIERGLPAVSPMLITNAKLRDAGFDGMREPGFNAPINTSYGGKQRTISRVSAKKF</sequence>
<feature type="transmembrane region" description="Helical" evidence="2">
    <location>
        <begin position="143"/>
        <end position="166"/>
    </location>
</feature>
<dbReference type="OrthoDB" id="6116243at2759"/>
<evidence type="ECO:0000313" key="5">
    <source>
        <dbReference type="Proteomes" id="UP000828390"/>
    </source>
</evidence>
<reference evidence="4" key="2">
    <citation type="submission" date="2020-11" db="EMBL/GenBank/DDBJ databases">
        <authorList>
            <person name="McCartney M.A."/>
            <person name="Auch B."/>
            <person name="Kono T."/>
            <person name="Mallez S."/>
            <person name="Becker A."/>
            <person name="Gohl D.M."/>
            <person name="Silverstein K.A.T."/>
            <person name="Koren S."/>
            <person name="Bechman K.B."/>
            <person name="Herman A."/>
            <person name="Abrahante J.E."/>
            <person name="Garbe J."/>
        </authorList>
    </citation>
    <scope>NUCLEOTIDE SEQUENCE</scope>
    <source>
        <strain evidence="4">Duluth1</strain>
        <tissue evidence="4">Whole animal</tissue>
    </source>
</reference>
<keyword evidence="2" id="KW-0812">Transmembrane</keyword>
<comment type="caution">
    <text evidence="4">The sequence shown here is derived from an EMBL/GenBank/DDBJ whole genome shotgun (WGS) entry which is preliminary data.</text>
</comment>
<evidence type="ECO:0000256" key="3">
    <source>
        <dbReference type="SAM" id="SignalP"/>
    </source>
</evidence>
<dbReference type="Proteomes" id="UP000828390">
    <property type="component" value="Unassembled WGS sequence"/>
</dbReference>
<protein>
    <recommendedName>
        <fullName evidence="6">Cadherin domain-containing protein</fullName>
    </recommendedName>
</protein>
<evidence type="ECO:0008006" key="6">
    <source>
        <dbReference type="Google" id="ProtNLM"/>
    </source>
</evidence>
<organism evidence="4 5">
    <name type="scientific">Dreissena polymorpha</name>
    <name type="common">Zebra mussel</name>
    <name type="synonym">Mytilus polymorpha</name>
    <dbReference type="NCBI Taxonomy" id="45954"/>
    <lineage>
        <taxon>Eukaryota</taxon>
        <taxon>Metazoa</taxon>
        <taxon>Spiralia</taxon>
        <taxon>Lophotrochozoa</taxon>
        <taxon>Mollusca</taxon>
        <taxon>Bivalvia</taxon>
        <taxon>Autobranchia</taxon>
        <taxon>Heteroconchia</taxon>
        <taxon>Euheterodonta</taxon>
        <taxon>Imparidentia</taxon>
        <taxon>Neoheterodontei</taxon>
        <taxon>Myida</taxon>
        <taxon>Dreissenoidea</taxon>
        <taxon>Dreissenidae</taxon>
        <taxon>Dreissena</taxon>
    </lineage>
</organism>
<reference evidence="4" key="1">
    <citation type="journal article" date="2019" name="bioRxiv">
        <title>The Genome of the Zebra Mussel, Dreissena polymorpha: A Resource for Invasive Species Research.</title>
        <authorList>
            <person name="McCartney M.A."/>
            <person name="Auch B."/>
            <person name="Kono T."/>
            <person name="Mallez S."/>
            <person name="Zhang Y."/>
            <person name="Obille A."/>
            <person name="Becker A."/>
            <person name="Abrahante J.E."/>
            <person name="Garbe J."/>
            <person name="Badalamenti J.P."/>
            <person name="Herman A."/>
            <person name="Mangelson H."/>
            <person name="Liachko I."/>
            <person name="Sullivan S."/>
            <person name="Sone E.D."/>
            <person name="Koren S."/>
            <person name="Silverstein K.A.T."/>
            <person name="Beckman K.B."/>
            <person name="Gohl D.M."/>
        </authorList>
    </citation>
    <scope>NUCLEOTIDE SEQUENCE</scope>
    <source>
        <strain evidence="4">Duluth1</strain>
        <tissue evidence="4">Whole animal</tissue>
    </source>
</reference>
<gene>
    <name evidence="4" type="ORF">DPMN_069332</name>
</gene>
<keyword evidence="2" id="KW-1133">Transmembrane helix</keyword>
<keyword evidence="2" id="KW-0472">Membrane</keyword>
<feature type="signal peptide" evidence="3">
    <location>
        <begin position="1"/>
        <end position="23"/>
    </location>
</feature>
<evidence type="ECO:0000256" key="2">
    <source>
        <dbReference type="SAM" id="Phobius"/>
    </source>
</evidence>
<dbReference type="EMBL" id="JAIWYP010000014">
    <property type="protein sequence ID" value="KAH3709867.1"/>
    <property type="molecule type" value="Genomic_DNA"/>
</dbReference>
<dbReference type="AlphaFoldDB" id="A0A9D3Z0X4"/>
<accession>A0A9D3Z0X4</accession>
<keyword evidence="5" id="KW-1185">Reference proteome</keyword>
<feature type="compositionally biased region" description="Polar residues" evidence="1">
    <location>
        <begin position="275"/>
        <end position="289"/>
    </location>
</feature>
<evidence type="ECO:0000256" key="1">
    <source>
        <dbReference type="SAM" id="MobiDB-lite"/>
    </source>
</evidence>
<keyword evidence="3" id="KW-0732">Signal</keyword>